<sequence>MDTEEINELLEDLMANSKVRNEQSVVNNLKLLLFKGQSNKLTVNVTPKLNYVGKYHGFHPSNSTKKIVEIFLGKPLRNREEFEICLKEYCEDVLGETKGFSLYEADAFMEHATSGTLEDKDEKLQKLEQVLFRQAILQVCTHFGYEIEVKKELVDQVTELIKGHPQLKLKKGKLLIPGIIIGLDDLFYDFSLNEAKLVKNKNEHFEYKGLKPKLLHGGVYYSGVMPSVKEIKEVDNSFFSDGIKALNLSVIQTTFATLDMFDNNEMIHHDLFAIEEQLLLKQFYFIEDQLQNNYLYQVHESDRLEKMNSYLKESLNSHTIAVSANVVTSDDYLILGRRSSSSIDSDSYYCSANGQSEFYDKNVKFYQQSVTEDTPYLEFSQDARNNFALEIEREVEAELGISDFEKSWEYYGISYLSIHNKEIHSLEESSKISKRRMHFNVLLHNK</sequence>
<evidence type="ECO:0000313" key="1">
    <source>
        <dbReference type="EMBL" id="MDF0479579.1"/>
    </source>
</evidence>
<accession>A0ABT5X0Q2</accession>
<evidence type="ECO:0008006" key="3">
    <source>
        <dbReference type="Google" id="ProtNLM"/>
    </source>
</evidence>
<comment type="caution">
    <text evidence="1">The sequence shown here is derived from an EMBL/GenBank/DDBJ whole genome shotgun (WGS) entry which is preliminary data.</text>
</comment>
<dbReference type="Proteomes" id="UP001147148">
    <property type="component" value="Unassembled WGS sequence"/>
</dbReference>
<evidence type="ECO:0000313" key="2">
    <source>
        <dbReference type="Proteomes" id="UP001147148"/>
    </source>
</evidence>
<protein>
    <recommendedName>
        <fullName evidence="3">YcaO domain-containing protein</fullName>
    </recommendedName>
</protein>
<dbReference type="EMBL" id="JAPDSH010000003">
    <property type="protein sequence ID" value="MDF0479579.1"/>
    <property type="molecule type" value="Genomic_DNA"/>
</dbReference>
<proteinExistence type="predicted"/>
<reference evidence="1" key="1">
    <citation type="submission" date="2022-10" db="EMBL/GenBank/DDBJ databases">
        <title>Vagococcus sp. isolated from poultry meat.</title>
        <authorList>
            <person name="Johansson P."/>
            <person name="Bjorkroth J."/>
        </authorList>
    </citation>
    <scope>NUCLEOTIDE SEQUENCE</scope>
    <source>
        <strain evidence="1">PNs007</strain>
    </source>
</reference>
<dbReference type="RefSeq" id="WP_275471215.1">
    <property type="nucleotide sequence ID" value="NZ_JAPDSH010000003.1"/>
</dbReference>
<gene>
    <name evidence="1" type="ORF">OL233_04680</name>
</gene>
<name>A0ABT5X0Q2_9ENTE</name>
<organism evidence="1 2">
    <name type="scientific">Vagococcus proximus</name>
    <dbReference type="NCBI Taxonomy" id="2991417"/>
    <lineage>
        <taxon>Bacteria</taxon>
        <taxon>Bacillati</taxon>
        <taxon>Bacillota</taxon>
        <taxon>Bacilli</taxon>
        <taxon>Lactobacillales</taxon>
        <taxon>Enterococcaceae</taxon>
        <taxon>Vagococcus</taxon>
    </lineage>
</organism>
<keyword evidence="2" id="KW-1185">Reference proteome</keyword>